<dbReference type="Gene3D" id="3.40.50.11860">
    <property type="entry name" value="Diphthamide synthesis DPH1/DPH2 domain 3"/>
    <property type="match status" value="1"/>
</dbReference>
<evidence type="ECO:0000256" key="2">
    <source>
        <dbReference type="ARBA" id="ARBA00005156"/>
    </source>
</evidence>
<dbReference type="NCBIfam" id="TIGR00322">
    <property type="entry name" value="diphth2_R"/>
    <property type="match status" value="2"/>
</dbReference>
<sequence length="626" mass="63138">MADDFAGDVDAAFEVAETAACVLAGEYTRVALQFPDELVVHAAAVHAALTARLPPAVRCYVLADCTFDGSQLDYVAAQHVDAQLLVHYGGAQLDVSGPIAAHLVFPRRPLDVRALADAIAAALDARCGGGGGGDDDAGADVLGGAAHVVVLYQLCYAHAMPALDAALRARAPGRVTVGRVRRDFGAALPHGGTPAQQRARAPSDAPADAPAPAPASAPASAPADGVHPPPVVVEGFALDGLPAGAAGSLRGCCVLYVGGEDAPLDAIALTHCAARTSGGGGGEGAAQPELPICVCDVAAPGASTGAPPSRLRRLLLPTARRLMRRYYLVQRARDVPTFGLVVATLSAAHLRPLLDGLTAALRAAGRRWYMLLMGKLNPAKLANFPDIGMFVVVGGTRAGVVESKDFLAPIISPHELLLALRARDGEWTGEYILDYSRLLPSLAAGAAGVAGGGAPAADGARDGAGECEDSPRLSLLSGSLHGGDPRLSLLSGSLHGGHAADGARASGARARERSGGACGAVSIGYERTVARFAPALGGAGYLAAREFRGLDATPGTHDVQAGVPRGRAGVASAYAAEGATMGATPALAIVELLAQANALNDSAASVEPLHGDARRDAAEAAAPATE</sequence>
<evidence type="ECO:0000313" key="8">
    <source>
        <dbReference type="EMBL" id="KAG8467035.1"/>
    </source>
</evidence>
<dbReference type="EMBL" id="JAGTXO010000006">
    <property type="protein sequence ID" value="KAG8467035.1"/>
    <property type="molecule type" value="Genomic_DNA"/>
</dbReference>
<protein>
    <recommendedName>
        <fullName evidence="10">Diphthamide biosynthesis protein 2</fullName>
    </recommendedName>
</protein>
<feature type="compositionally biased region" description="Low complexity" evidence="7">
    <location>
        <begin position="194"/>
        <end position="208"/>
    </location>
</feature>
<comment type="cofactor">
    <cofactor evidence="1">
        <name>[4Fe-4S] cluster</name>
        <dbReference type="ChEBI" id="CHEBI:49883"/>
    </cofactor>
</comment>
<dbReference type="AlphaFoldDB" id="A0A8J5XX35"/>
<keyword evidence="4" id="KW-0479">Metal-binding</keyword>
<dbReference type="Proteomes" id="UP000751190">
    <property type="component" value="Unassembled WGS sequence"/>
</dbReference>
<keyword evidence="9" id="KW-1185">Reference proteome</keyword>
<dbReference type="SFLD" id="SFLDS00032">
    <property type="entry name" value="Radical_SAM_3-amino-3-carboxyp"/>
    <property type="match status" value="1"/>
</dbReference>
<dbReference type="GO" id="GO:0046872">
    <property type="term" value="F:metal ion binding"/>
    <property type="evidence" value="ECO:0007669"/>
    <property type="project" value="UniProtKB-KW"/>
</dbReference>
<dbReference type="InterPro" id="IPR042263">
    <property type="entry name" value="DPH1/DPH2_1"/>
</dbReference>
<accession>A0A8J5XX35</accession>
<dbReference type="OrthoDB" id="449241at2759"/>
<reference evidence="8" key="1">
    <citation type="submission" date="2021-05" db="EMBL/GenBank/DDBJ databases">
        <title>The genome of the haptophyte Pavlova lutheri (Diacronema luteri, Pavlovales) - a model for lipid biosynthesis in eukaryotic algae.</title>
        <authorList>
            <person name="Hulatt C.J."/>
            <person name="Posewitz M.C."/>
        </authorList>
    </citation>
    <scope>NUCLEOTIDE SEQUENCE</scope>
    <source>
        <strain evidence="8">NIVA-4/92</strain>
    </source>
</reference>
<keyword evidence="5" id="KW-0408">Iron</keyword>
<proteinExistence type="inferred from homology"/>
<dbReference type="UniPathway" id="UPA00559"/>
<organism evidence="8 9">
    <name type="scientific">Diacronema lutheri</name>
    <name type="common">Unicellular marine alga</name>
    <name type="synonym">Monochrysis lutheri</name>
    <dbReference type="NCBI Taxonomy" id="2081491"/>
    <lineage>
        <taxon>Eukaryota</taxon>
        <taxon>Haptista</taxon>
        <taxon>Haptophyta</taxon>
        <taxon>Pavlovophyceae</taxon>
        <taxon>Pavlovales</taxon>
        <taxon>Pavlovaceae</taxon>
        <taxon>Diacronema</taxon>
    </lineage>
</organism>
<dbReference type="InterPro" id="IPR016435">
    <property type="entry name" value="DPH1/DPH2"/>
</dbReference>
<evidence type="ECO:0000256" key="6">
    <source>
        <dbReference type="ARBA" id="ARBA00023014"/>
    </source>
</evidence>
<evidence type="ECO:0000256" key="3">
    <source>
        <dbReference type="ARBA" id="ARBA00006179"/>
    </source>
</evidence>
<dbReference type="InterPro" id="IPR042265">
    <property type="entry name" value="DPH1/DPH2_3"/>
</dbReference>
<evidence type="ECO:0000256" key="4">
    <source>
        <dbReference type="ARBA" id="ARBA00022723"/>
    </source>
</evidence>
<comment type="pathway">
    <text evidence="2">Protein modification; peptidyl-diphthamide biosynthesis.</text>
</comment>
<dbReference type="OMA" id="QIWNENH"/>
<name>A0A8J5XX35_DIALT</name>
<evidence type="ECO:0000256" key="7">
    <source>
        <dbReference type="SAM" id="MobiDB-lite"/>
    </source>
</evidence>
<dbReference type="GO" id="GO:0090560">
    <property type="term" value="F:2-(3-amino-3-carboxypropyl)histidine synthase activity"/>
    <property type="evidence" value="ECO:0007669"/>
    <property type="project" value="InterPro"/>
</dbReference>
<dbReference type="FunFam" id="3.40.50.11860:FF:000001">
    <property type="entry name" value="2-(3-amino-3-carboxypropyl)histidine synthase subunit 2"/>
    <property type="match status" value="1"/>
</dbReference>
<evidence type="ECO:0000256" key="5">
    <source>
        <dbReference type="ARBA" id="ARBA00023004"/>
    </source>
</evidence>
<evidence type="ECO:0000256" key="1">
    <source>
        <dbReference type="ARBA" id="ARBA00001966"/>
    </source>
</evidence>
<dbReference type="Gene3D" id="3.40.50.11840">
    <property type="entry name" value="Diphthamide synthesis DPH1/DPH2 domain 1"/>
    <property type="match status" value="1"/>
</dbReference>
<dbReference type="PANTHER" id="PTHR10762">
    <property type="entry name" value="DIPHTHAMIDE BIOSYNTHESIS PROTEIN"/>
    <property type="match status" value="1"/>
</dbReference>
<evidence type="ECO:0008006" key="10">
    <source>
        <dbReference type="Google" id="ProtNLM"/>
    </source>
</evidence>
<comment type="similarity">
    <text evidence="3">Belongs to the DPH1/DPH2 family. DPH2 subfamily.</text>
</comment>
<feature type="region of interest" description="Disordered" evidence="7">
    <location>
        <begin position="185"/>
        <end position="226"/>
    </location>
</feature>
<comment type="caution">
    <text evidence="8">The sequence shown here is derived from an EMBL/GenBank/DDBJ whole genome shotgun (WGS) entry which is preliminary data.</text>
</comment>
<dbReference type="PANTHER" id="PTHR10762:SF2">
    <property type="entry name" value="2-(3-AMINO-3-CARBOXYPROPYL)HISTIDINE SYNTHASE SUBUNIT 2"/>
    <property type="match status" value="1"/>
</dbReference>
<keyword evidence="6" id="KW-0411">Iron-sulfur</keyword>
<evidence type="ECO:0000313" key="9">
    <source>
        <dbReference type="Proteomes" id="UP000751190"/>
    </source>
</evidence>
<gene>
    <name evidence="8" type="ORF">KFE25_000351</name>
</gene>
<dbReference type="GO" id="GO:0017183">
    <property type="term" value="P:protein histidyl modification to diphthamide"/>
    <property type="evidence" value="ECO:0007669"/>
    <property type="project" value="UniProtKB-UniPathway"/>
</dbReference>
<dbReference type="Pfam" id="PF01866">
    <property type="entry name" value="Diphthamide_syn"/>
    <property type="match status" value="2"/>
</dbReference>
<dbReference type="GO" id="GO:0051536">
    <property type="term" value="F:iron-sulfur cluster binding"/>
    <property type="evidence" value="ECO:0007669"/>
    <property type="project" value="UniProtKB-KW"/>
</dbReference>